<reference evidence="2 3" key="1">
    <citation type="journal article" date="2018" name="Front. Microbiol.">
        <title>Description and Comparative Genomics of Macrococcus caseolyticus subsp. hominis subsp. nov., Macrococcus goetzii sp. nov., Macrococcus epidermidis sp. nov., and Macrococcus bohemicus sp. nov., Novel Macrococci From Human Clinical Material With Virulence Potential and Suspected Uptake of Foreign DNA by Natural Transformation.</title>
        <authorList>
            <person name="Maslanova I."/>
            <person name="Wertheimer Z."/>
            <person name="Sedlacek I."/>
            <person name="Svec P."/>
            <person name="Indrakova A."/>
            <person name="Kovarovic V."/>
            <person name="Schumann P."/>
            <person name="Sproer C."/>
            <person name="Kralova S."/>
            <person name="Sedo O."/>
            <person name="Kristofova L."/>
            <person name="Vrbovska V."/>
            <person name="Fuzik T."/>
            <person name="Petras P."/>
            <person name="Zdrahal Z."/>
            <person name="Ruzickova V."/>
            <person name="Doskar J."/>
            <person name="Pantucek R."/>
        </authorList>
    </citation>
    <scope>NUCLEOTIDE SEQUENCE [LARGE SCALE GENOMIC DNA]</scope>
    <source>
        <strain evidence="2 3">01/688</strain>
    </source>
</reference>
<dbReference type="EMBL" id="PZJH01000005">
    <property type="protein sequence ID" value="RAK44124.1"/>
    <property type="molecule type" value="Genomic_DNA"/>
</dbReference>
<evidence type="ECO:0000313" key="2">
    <source>
        <dbReference type="EMBL" id="RAK44124.1"/>
    </source>
</evidence>
<name>A0A327ZRE6_9STAP</name>
<gene>
    <name evidence="2" type="ORF">BHU61_10130</name>
</gene>
<proteinExistence type="predicted"/>
<organism evidence="2 3">
    <name type="scientific">Macrococcus epidermidis</name>
    <dbReference type="NCBI Taxonomy" id="1902580"/>
    <lineage>
        <taxon>Bacteria</taxon>
        <taxon>Bacillati</taxon>
        <taxon>Bacillota</taxon>
        <taxon>Bacilli</taxon>
        <taxon>Bacillales</taxon>
        <taxon>Staphylococcaceae</taxon>
        <taxon>Macrococcus</taxon>
    </lineage>
</organism>
<protein>
    <submittedName>
        <fullName evidence="2">Uncharacterized protein</fullName>
    </submittedName>
</protein>
<keyword evidence="1" id="KW-1133">Transmembrane helix</keyword>
<keyword evidence="1" id="KW-0812">Transmembrane</keyword>
<feature type="transmembrane region" description="Helical" evidence="1">
    <location>
        <begin position="12"/>
        <end position="28"/>
    </location>
</feature>
<sequence>MKCNCKKTTGTVGAIVFVAASGALYYFLTKNQKQNDEVQNLKHNDEKKKSVNVELVKPESTPPEAVGKEFHMPHFMVKNLVVTPNDNGVAFRLDYRIDRVLYNYLMHNTPHYRFRFTLPLELKSYFEGNGTAKVLGELVYGTGEKSDYSVTFNFKKHDDIDRAKMYEIGEMTGPYHLDIVDEQLKVLNEYDDVYAATNLIRF</sequence>
<keyword evidence="1" id="KW-0472">Membrane</keyword>
<comment type="caution">
    <text evidence="2">The sequence shown here is derived from an EMBL/GenBank/DDBJ whole genome shotgun (WGS) entry which is preliminary data.</text>
</comment>
<dbReference type="Proteomes" id="UP000249808">
    <property type="component" value="Unassembled WGS sequence"/>
</dbReference>
<keyword evidence="3" id="KW-1185">Reference proteome</keyword>
<accession>A0A327ZRE6</accession>
<evidence type="ECO:0000256" key="1">
    <source>
        <dbReference type="SAM" id="Phobius"/>
    </source>
</evidence>
<dbReference type="RefSeq" id="WP_111716641.1">
    <property type="nucleotide sequence ID" value="NZ_JBHSSR010000015.1"/>
</dbReference>
<evidence type="ECO:0000313" key="3">
    <source>
        <dbReference type="Proteomes" id="UP000249808"/>
    </source>
</evidence>
<dbReference type="AlphaFoldDB" id="A0A327ZRE6"/>